<reference evidence="2 3" key="1">
    <citation type="submission" date="2019-09" db="EMBL/GenBank/DDBJ databases">
        <title>Actinomadura physcomitrii sp. nov., a novel actinomycete isolated from moss [Physcomitrium sphaericum (Ludw) Fuernr].</title>
        <authorList>
            <person name="Liu C."/>
            <person name="Zhuang X."/>
        </authorList>
    </citation>
    <scope>NUCLEOTIDE SEQUENCE [LARGE SCALE GENOMIC DNA]</scope>
    <source>
        <strain evidence="2 3">CYP1-1B</strain>
    </source>
</reference>
<dbReference type="Proteomes" id="UP000483004">
    <property type="component" value="Unassembled WGS sequence"/>
</dbReference>
<organism evidence="2 3">
    <name type="scientific">Actinomadura montaniterrae</name>
    <dbReference type="NCBI Taxonomy" id="1803903"/>
    <lineage>
        <taxon>Bacteria</taxon>
        <taxon>Bacillati</taxon>
        <taxon>Actinomycetota</taxon>
        <taxon>Actinomycetes</taxon>
        <taxon>Streptosporangiales</taxon>
        <taxon>Thermomonosporaceae</taxon>
        <taxon>Actinomadura</taxon>
    </lineage>
</organism>
<name>A0A6L3W770_9ACTN</name>
<evidence type="ECO:0000313" key="3">
    <source>
        <dbReference type="Proteomes" id="UP000483004"/>
    </source>
</evidence>
<dbReference type="InterPro" id="IPR051396">
    <property type="entry name" value="Bact_Antivir_Def_Nuclease"/>
</dbReference>
<dbReference type="InterPro" id="IPR003959">
    <property type="entry name" value="ATPase_AAA_core"/>
</dbReference>
<dbReference type="PANTHER" id="PTHR43581">
    <property type="entry name" value="ATP/GTP PHOSPHATASE"/>
    <property type="match status" value="1"/>
</dbReference>
<dbReference type="PANTHER" id="PTHR43581:SF2">
    <property type="entry name" value="EXCINUCLEASE ATPASE SUBUNIT"/>
    <property type="match status" value="1"/>
</dbReference>
<gene>
    <name evidence="2" type="ORF">F9B16_06285</name>
</gene>
<dbReference type="SUPFAM" id="SSF52540">
    <property type="entry name" value="P-loop containing nucleoside triphosphate hydrolases"/>
    <property type="match status" value="1"/>
</dbReference>
<dbReference type="Pfam" id="PF13304">
    <property type="entry name" value="AAA_21"/>
    <property type="match status" value="1"/>
</dbReference>
<keyword evidence="3" id="KW-1185">Reference proteome</keyword>
<dbReference type="InterPro" id="IPR027417">
    <property type="entry name" value="P-loop_NTPase"/>
</dbReference>
<dbReference type="GO" id="GO:0005524">
    <property type="term" value="F:ATP binding"/>
    <property type="evidence" value="ECO:0007669"/>
    <property type="project" value="InterPro"/>
</dbReference>
<evidence type="ECO:0000259" key="1">
    <source>
        <dbReference type="Pfam" id="PF13304"/>
    </source>
</evidence>
<accession>A0A6L3W770</accession>
<dbReference type="AlphaFoldDB" id="A0A6L3W770"/>
<dbReference type="OrthoDB" id="3237462at2"/>
<dbReference type="PIRSF" id="PIRSF034888">
    <property type="entry name" value="P-loop_UCP034888"/>
    <property type="match status" value="1"/>
</dbReference>
<dbReference type="EMBL" id="WBMR01000011">
    <property type="protein sequence ID" value="KAB2387792.1"/>
    <property type="molecule type" value="Genomic_DNA"/>
</dbReference>
<feature type="domain" description="ATPase AAA-type core" evidence="1">
    <location>
        <begin position="34"/>
        <end position="384"/>
    </location>
</feature>
<dbReference type="InterPro" id="IPR014592">
    <property type="entry name" value="P-loop_UCP034888"/>
</dbReference>
<protein>
    <submittedName>
        <fullName evidence="2">AAA family ATPase</fullName>
    </submittedName>
</protein>
<sequence>MIAQAERIIVTINRITVKGYKALQNAQSIDIKNLTVIAGVNSSGKSSVVQPLLLLKQTLDASYDPGPLLLDGANVNITAIEQVLSRGQTRSSQVKSFTLGLGYEEGKVIELKFGKNPKGDLKVLEMSRTLPNIDRKLVLREGMSDNQIREAIPGAILENYTDIIRRLRDRTRQLAVVRDRSFLDIGVRFSDGPSSRTAVLTKLSSIVYDDFSTDSIEAEISRIIHLPALRGNPARTYRTVAVEGRYPGTFETYTAGIIAAWQNRHAKSKLATLKSDLEEIGLTWKVEAKQIDDTQVELLVGRLPRARQGGAHDVVNIADVGFGVSQTLPVIVALIAASPGQIVYLEQPEIHLHPRAQFVFGNLLARAVSRGVKVILETHSSLLIRSIQTKIAQGVLSPRDVSLNWFARNPTTGFTAVTAAELENDGSFGDWPEDFDEVYLEAESKYLDAATEYAAYDYE</sequence>
<dbReference type="Gene3D" id="3.40.50.300">
    <property type="entry name" value="P-loop containing nucleotide triphosphate hydrolases"/>
    <property type="match status" value="1"/>
</dbReference>
<comment type="caution">
    <text evidence="2">The sequence shown here is derived from an EMBL/GenBank/DDBJ whole genome shotgun (WGS) entry which is preliminary data.</text>
</comment>
<proteinExistence type="predicted"/>
<dbReference type="GO" id="GO:0016887">
    <property type="term" value="F:ATP hydrolysis activity"/>
    <property type="evidence" value="ECO:0007669"/>
    <property type="project" value="InterPro"/>
</dbReference>
<evidence type="ECO:0000313" key="2">
    <source>
        <dbReference type="EMBL" id="KAB2387792.1"/>
    </source>
</evidence>